<dbReference type="AlphaFoldDB" id="A0AB37UUB6"/>
<accession>A0AB37UUB6</accession>
<feature type="compositionally biased region" description="Polar residues" evidence="1">
    <location>
        <begin position="273"/>
        <end position="288"/>
    </location>
</feature>
<evidence type="ECO:0008006" key="4">
    <source>
        <dbReference type="Google" id="ProtNLM"/>
    </source>
</evidence>
<proteinExistence type="predicted"/>
<evidence type="ECO:0000313" key="2">
    <source>
        <dbReference type="EMBL" id="RUT14627.1"/>
    </source>
</evidence>
<sequence>MVKKLTPEDLYDIFVKLQAAELDAVVVGGQAINLWASKYRDRSPQLQQMLPFASEDLDFYGGKIEVLTCQEALQGEAKLNRDFDPSPNSGIVTVKRQDVNLRIDFLASVYGLNDSEITGTAIPFPGESKLSGVNIKVLHPILCLEGKLKSLRGLPQQGRQDKKHVEMAILCVKEFVKDLCNQEQPRTGLKLVERMLDSALKEDGLNAWYRHGIQVESAIPIEELRQLNDEKWQKFYNIILPKVLEQIHVKRNRYLEAMEQSATRSKNLEQKRQTSTSQSTDTELEQPQTLPPNALTASPTDPIQLTLAAATAPTLIQCFLTLKNHQQTQELDTGIEMAEGENYQLLLNRQANIFSVIAKDGRGELMRVNVTTGKILYATGITGSDLERWQAIGSASVGQQPAPQLDRD</sequence>
<name>A0AB37UUB6_9CYAN</name>
<evidence type="ECO:0000256" key="1">
    <source>
        <dbReference type="SAM" id="MobiDB-lite"/>
    </source>
</evidence>
<dbReference type="EMBL" id="RSCK01000001">
    <property type="protein sequence ID" value="RUT14627.1"/>
    <property type="molecule type" value="Genomic_DNA"/>
</dbReference>
<reference evidence="2 3" key="1">
    <citation type="journal article" date="2019" name="Genome Biol. Evol.">
        <title>Day and night: Metabolic profiles and evolutionary relationships of six axenic non-marine cyanobacteria.</title>
        <authorList>
            <person name="Will S.E."/>
            <person name="Henke P."/>
            <person name="Boedeker C."/>
            <person name="Huang S."/>
            <person name="Brinkmann H."/>
            <person name="Rohde M."/>
            <person name="Jarek M."/>
            <person name="Friedl T."/>
            <person name="Seufert S."/>
            <person name="Schumacher M."/>
            <person name="Overmann J."/>
            <person name="Neumann-Schaal M."/>
            <person name="Petersen J."/>
        </authorList>
    </citation>
    <scope>NUCLEOTIDE SEQUENCE [LARGE SCALE GENOMIC DNA]</scope>
    <source>
        <strain evidence="2 3">SAG 39.79</strain>
    </source>
</reference>
<comment type="caution">
    <text evidence="2">The sequence shown here is derived from an EMBL/GenBank/DDBJ whole genome shotgun (WGS) entry which is preliminary data.</text>
</comment>
<protein>
    <recommendedName>
        <fullName evidence="4">DUF4388 domain-containing protein</fullName>
    </recommendedName>
</protein>
<dbReference type="Proteomes" id="UP000282574">
    <property type="component" value="Unassembled WGS sequence"/>
</dbReference>
<organism evidence="2 3">
    <name type="scientific">Chroococcidiopsis cubana SAG 39.79</name>
    <dbReference type="NCBI Taxonomy" id="388085"/>
    <lineage>
        <taxon>Bacteria</taxon>
        <taxon>Bacillati</taxon>
        <taxon>Cyanobacteriota</taxon>
        <taxon>Cyanophyceae</taxon>
        <taxon>Chroococcidiopsidales</taxon>
        <taxon>Chroococcidiopsidaceae</taxon>
        <taxon>Chroococcidiopsis</taxon>
    </lineage>
</organism>
<dbReference type="RefSeq" id="WP_106166553.1">
    <property type="nucleotide sequence ID" value="NZ_JAVKZF010000005.1"/>
</dbReference>
<gene>
    <name evidence="2" type="ORF">DSM107010_01730</name>
</gene>
<evidence type="ECO:0000313" key="3">
    <source>
        <dbReference type="Proteomes" id="UP000282574"/>
    </source>
</evidence>
<keyword evidence="3" id="KW-1185">Reference proteome</keyword>
<feature type="region of interest" description="Disordered" evidence="1">
    <location>
        <begin position="260"/>
        <end position="298"/>
    </location>
</feature>